<dbReference type="AlphaFoldDB" id="A0A378I4C1"/>
<sequence length="295" mass="32786">MQYTLIIEKETNLNQAVAVIKELNSAVNLLILKHKLTSPNITALIQFFAALPNHITSLDLSENFLYNVRSTDLELLLAAIPPSISSLNLSTNCLARHEHARLVQLLAAIPTTITSLDLSDNLLHTLENLVTLLATISAHIVSLNLSKNLFDHKTGMELAKIFTAIPATVSSLNLSQNNLHTFSVEKLDKLKDSLPHIKTITLSYSEIQAMTPKQRQALKAVFTNIEAVILVDGQGTIISNPLAERYAWELRNKQYPPSLLSWCAFYADKTAMDIDNKVPMEVNEIVKQIPIKPFS</sequence>
<protein>
    <submittedName>
        <fullName evidence="1">Leucine-rich repeat-containing protein (Substrate of the Dot/Icm secretion system)</fullName>
    </submittedName>
</protein>
<accession>A0A378I4C1</accession>
<dbReference type="OrthoDB" id="5652424at2"/>
<gene>
    <name evidence="1" type="ORF">NCTC13315_02133</name>
</gene>
<proteinExistence type="predicted"/>
<dbReference type="Proteomes" id="UP000254968">
    <property type="component" value="Unassembled WGS sequence"/>
</dbReference>
<dbReference type="RefSeq" id="WP_115303253.1">
    <property type="nucleotide sequence ID" value="NZ_CAAAHO010000002.1"/>
</dbReference>
<dbReference type="EMBL" id="UGNV01000001">
    <property type="protein sequence ID" value="STX29590.1"/>
    <property type="molecule type" value="Genomic_DNA"/>
</dbReference>
<dbReference type="PROSITE" id="PS51450">
    <property type="entry name" value="LRR"/>
    <property type="match status" value="1"/>
</dbReference>
<name>A0A378I4C1_9GAMM</name>
<dbReference type="InterPro" id="IPR032675">
    <property type="entry name" value="LRR_dom_sf"/>
</dbReference>
<keyword evidence="2" id="KW-1185">Reference proteome</keyword>
<dbReference type="Gene3D" id="3.80.10.10">
    <property type="entry name" value="Ribonuclease Inhibitor"/>
    <property type="match status" value="1"/>
</dbReference>
<evidence type="ECO:0000313" key="2">
    <source>
        <dbReference type="Proteomes" id="UP000254968"/>
    </source>
</evidence>
<organism evidence="1 2">
    <name type="scientific">Legionella beliardensis</name>
    <dbReference type="NCBI Taxonomy" id="91822"/>
    <lineage>
        <taxon>Bacteria</taxon>
        <taxon>Pseudomonadati</taxon>
        <taxon>Pseudomonadota</taxon>
        <taxon>Gammaproteobacteria</taxon>
        <taxon>Legionellales</taxon>
        <taxon>Legionellaceae</taxon>
        <taxon>Legionella</taxon>
    </lineage>
</organism>
<dbReference type="SUPFAM" id="SSF52047">
    <property type="entry name" value="RNI-like"/>
    <property type="match status" value="1"/>
</dbReference>
<dbReference type="InterPro" id="IPR001611">
    <property type="entry name" value="Leu-rich_rpt"/>
</dbReference>
<evidence type="ECO:0000313" key="1">
    <source>
        <dbReference type="EMBL" id="STX29590.1"/>
    </source>
</evidence>
<reference evidence="1 2" key="1">
    <citation type="submission" date="2018-06" db="EMBL/GenBank/DDBJ databases">
        <authorList>
            <consortium name="Pathogen Informatics"/>
            <person name="Doyle S."/>
        </authorList>
    </citation>
    <scope>NUCLEOTIDE SEQUENCE [LARGE SCALE GENOMIC DNA]</scope>
    <source>
        <strain evidence="1 2">NCTC13315</strain>
    </source>
</reference>